<feature type="compositionally biased region" description="Polar residues" evidence="1">
    <location>
        <begin position="1"/>
        <end position="12"/>
    </location>
</feature>
<evidence type="ECO:0000313" key="4">
    <source>
        <dbReference type="Proteomes" id="UP000799772"/>
    </source>
</evidence>
<reference evidence="3" key="1">
    <citation type="journal article" date="2020" name="Stud. Mycol.">
        <title>101 Dothideomycetes genomes: a test case for predicting lifestyles and emergence of pathogens.</title>
        <authorList>
            <person name="Haridas S."/>
            <person name="Albert R."/>
            <person name="Binder M."/>
            <person name="Bloem J."/>
            <person name="Labutti K."/>
            <person name="Salamov A."/>
            <person name="Andreopoulos B."/>
            <person name="Baker S."/>
            <person name="Barry K."/>
            <person name="Bills G."/>
            <person name="Bluhm B."/>
            <person name="Cannon C."/>
            <person name="Castanera R."/>
            <person name="Culley D."/>
            <person name="Daum C."/>
            <person name="Ezra D."/>
            <person name="Gonzalez J."/>
            <person name="Henrissat B."/>
            <person name="Kuo A."/>
            <person name="Liang C."/>
            <person name="Lipzen A."/>
            <person name="Lutzoni F."/>
            <person name="Magnuson J."/>
            <person name="Mondo S."/>
            <person name="Nolan M."/>
            <person name="Ohm R."/>
            <person name="Pangilinan J."/>
            <person name="Park H.-J."/>
            <person name="Ramirez L."/>
            <person name="Alfaro M."/>
            <person name="Sun H."/>
            <person name="Tritt A."/>
            <person name="Yoshinaga Y."/>
            <person name="Zwiers L.-H."/>
            <person name="Turgeon B."/>
            <person name="Goodwin S."/>
            <person name="Spatafora J."/>
            <person name="Crous P."/>
            <person name="Grigoriev I."/>
        </authorList>
    </citation>
    <scope>NUCLEOTIDE SEQUENCE</scope>
    <source>
        <strain evidence="3">CBS 133067</strain>
    </source>
</reference>
<gene>
    <name evidence="3" type="ORF">NA57DRAFT_77004</name>
</gene>
<proteinExistence type="predicted"/>
<feature type="transmembrane region" description="Helical" evidence="2">
    <location>
        <begin position="179"/>
        <end position="199"/>
    </location>
</feature>
<feature type="transmembrane region" description="Helical" evidence="2">
    <location>
        <begin position="550"/>
        <end position="569"/>
    </location>
</feature>
<evidence type="ECO:0000256" key="1">
    <source>
        <dbReference type="SAM" id="MobiDB-lite"/>
    </source>
</evidence>
<feature type="transmembrane region" description="Helical" evidence="2">
    <location>
        <begin position="431"/>
        <end position="453"/>
    </location>
</feature>
<dbReference type="Proteomes" id="UP000799772">
    <property type="component" value="Unassembled WGS sequence"/>
</dbReference>
<sequence length="670" mass="73209">MANAYLSQPSRSITRDESAISISHPHPECDPEFCLDGNHQCSSSFTSADGQFSPEQLGAGPWLWGVLSKGKQLRGDGSESGNNMHAHGDVGPFTTIFELGSPAVNRLTRRAARNLCALGLGIAAIIAIVAIGFGAYLVNAGALHPPAFLKGTMASIGMTAWSWPSPDDYYLSGHRALQVSHAAAILIGLLLNYALTAVFDCMGRVHSTALRWSLWEEGRLRFNSNPRLFAVSHSHAPNKWYTNVISAASLVFAYGSLALLTTTIQVLGFSEGKDDISSAPYDGPEYGIDISGMALLVVGCAIFIQFMISMWSLLANPKLVKTWSSNPLVALRSSGQSPAGCAGLANKSQCGILSRSWTQISRTIRLEKPGATYPAQAATFLSDVSVSTQHSSSSAKTFKTLSSKPGQTLIRPNKRQPSARDVVAAVRRINIALWLLFSLSAIFVIIVAVASAIKGQAEESYVQIWSTTGANLAGYWAWFGQIWFKFADLTVSEKRELLGIFIQSCFQAPLVLGLHYCELLTNVLRDERAWRRASRNNGTKVDPNWCMETLLDWPALLLFAFKGLVQWIFAYALSVNYVVVVDLLPLIVLTFLLFVLAAAAEGMARYHPKGAQPSTYGDLQLLAQLIEDMNCEKIYWGDKGWMYGDVRITGTASSPLNKVRYSKLYYGFMR</sequence>
<dbReference type="OrthoDB" id="2688021at2759"/>
<keyword evidence="4" id="KW-1185">Reference proteome</keyword>
<feature type="transmembrane region" description="Helical" evidence="2">
    <location>
        <begin position="244"/>
        <end position="270"/>
    </location>
</feature>
<accession>A0A9P4IAE2</accession>
<feature type="transmembrane region" description="Helical" evidence="2">
    <location>
        <begin position="473"/>
        <end position="491"/>
    </location>
</feature>
<feature type="region of interest" description="Disordered" evidence="1">
    <location>
        <begin position="1"/>
        <end position="22"/>
    </location>
</feature>
<name>A0A9P4IAE2_9PEZI</name>
<keyword evidence="2" id="KW-0812">Transmembrane</keyword>
<feature type="transmembrane region" description="Helical" evidence="2">
    <location>
        <begin position="575"/>
        <end position="599"/>
    </location>
</feature>
<feature type="transmembrane region" description="Helical" evidence="2">
    <location>
        <begin position="115"/>
        <end position="138"/>
    </location>
</feature>
<keyword evidence="2" id="KW-1133">Transmembrane helix</keyword>
<dbReference type="AlphaFoldDB" id="A0A9P4IAE2"/>
<comment type="caution">
    <text evidence="3">The sequence shown here is derived from an EMBL/GenBank/DDBJ whole genome shotgun (WGS) entry which is preliminary data.</text>
</comment>
<dbReference type="EMBL" id="ML978127">
    <property type="protein sequence ID" value="KAF2098211.1"/>
    <property type="molecule type" value="Genomic_DNA"/>
</dbReference>
<protein>
    <submittedName>
        <fullName evidence="3">Uncharacterized protein</fullName>
    </submittedName>
</protein>
<organism evidence="3 4">
    <name type="scientific">Rhizodiscina lignyota</name>
    <dbReference type="NCBI Taxonomy" id="1504668"/>
    <lineage>
        <taxon>Eukaryota</taxon>
        <taxon>Fungi</taxon>
        <taxon>Dikarya</taxon>
        <taxon>Ascomycota</taxon>
        <taxon>Pezizomycotina</taxon>
        <taxon>Dothideomycetes</taxon>
        <taxon>Pleosporomycetidae</taxon>
        <taxon>Aulographales</taxon>
        <taxon>Rhizodiscinaceae</taxon>
        <taxon>Rhizodiscina</taxon>
    </lineage>
</organism>
<evidence type="ECO:0000256" key="2">
    <source>
        <dbReference type="SAM" id="Phobius"/>
    </source>
</evidence>
<evidence type="ECO:0000313" key="3">
    <source>
        <dbReference type="EMBL" id="KAF2098211.1"/>
    </source>
</evidence>
<feature type="transmembrane region" description="Helical" evidence="2">
    <location>
        <begin position="290"/>
        <end position="314"/>
    </location>
</feature>
<keyword evidence="2" id="KW-0472">Membrane</keyword>